<dbReference type="InterPro" id="IPR002328">
    <property type="entry name" value="ADH_Zn_CS"/>
</dbReference>
<dbReference type="SUPFAM" id="SSF51735">
    <property type="entry name" value="NAD(P)-binding Rossmann-fold domains"/>
    <property type="match status" value="1"/>
</dbReference>
<keyword evidence="5" id="KW-0862">Zinc</keyword>
<dbReference type="InterPro" id="IPR020843">
    <property type="entry name" value="ER"/>
</dbReference>
<keyword evidence="6" id="KW-0560">Oxidoreductase</keyword>
<dbReference type="NCBIfam" id="TIGR02822">
    <property type="entry name" value="adh_fam_2"/>
    <property type="match status" value="1"/>
</dbReference>
<dbReference type="Pfam" id="PF08240">
    <property type="entry name" value="ADH_N"/>
    <property type="match status" value="1"/>
</dbReference>
<dbReference type="InterPro" id="IPR014187">
    <property type="entry name" value="ADH_Zn_typ-2"/>
</dbReference>
<comment type="caution">
    <text evidence="8">The sequence shown here is derived from an EMBL/GenBank/DDBJ whole genome shotgun (WGS) entry which is preliminary data.</text>
</comment>
<dbReference type="RefSeq" id="WP_265269420.1">
    <property type="nucleotide sequence ID" value="NZ_JANFAV010000010.1"/>
</dbReference>
<comment type="cofactor">
    <cofactor evidence="1">
        <name>Zn(2+)</name>
        <dbReference type="ChEBI" id="CHEBI:29105"/>
    </cofactor>
</comment>
<evidence type="ECO:0000256" key="4">
    <source>
        <dbReference type="ARBA" id="ARBA00022723"/>
    </source>
</evidence>
<dbReference type="AlphaFoldDB" id="A0AA41ZG40"/>
<evidence type="ECO:0000256" key="1">
    <source>
        <dbReference type="ARBA" id="ARBA00001947"/>
    </source>
</evidence>
<dbReference type="Proteomes" id="UP001165565">
    <property type="component" value="Unassembled WGS sequence"/>
</dbReference>
<organism evidence="8 9">
    <name type="scientific">Sphingomonas lycopersici</name>
    <dbReference type="NCBI Taxonomy" id="2951807"/>
    <lineage>
        <taxon>Bacteria</taxon>
        <taxon>Pseudomonadati</taxon>
        <taxon>Pseudomonadota</taxon>
        <taxon>Alphaproteobacteria</taxon>
        <taxon>Sphingomonadales</taxon>
        <taxon>Sphingomonadaceae</taxon>
        <taxon>Sphingomonas</taxon>
    </lineage>
</organism>
<evidence type="ECO:0000313" key="9">
    <source>
        <dbReference type="Proteomes" id="UP001165565"/>
    </source>
</evidence>
<keyword evidence="4" id="KW-0479">Metal-binding</keyword>
<dbReference type="EC" id="1.1.1.1" evidence="3"/>
<accession>A0AA41ZG40</accession>
<evidence type="ECO:0000256" key="2">
    <source>
        <dbReference type="ARBA" id="ARBA00008072"/>
    </source>
</evidence>
<feature type="domain" description="Enoyl reductase (ER)" evidence="7">
    <location>
        <begin position="13"/>
        <end position="327"/>
    </location>
</feature>
<dbReference type="PANTHER" id="PTHR42940:SF8">
    <property type="entry name" value="VACUOLAR PROTEIN SORTING-ASSOCIATED PROTEIN 11"/>
    <property type="match status" value="1"/>
</dbReference>
<proteinExistence type="inferred from homology"/>
<evidence type="ECO:0000313" key="8">
    <source>
        <dbReference type="EMBL" id="MCW6535991.1"/>
    </source>
</evidence>
<dbReference type="CDD" id="cd08298">
    <property type="entry name" value="CAD2"/>
    <property type="match status" value="1"/>
</dbReference>
<dbReference type="InterPro" id="IPR011032">
    <property type="entry name" value="GroES-like_sf"/>
</dbReference>
<dbReference type="PROSITE" id="PS00059">
    <property type="entry name" value="ADH_ZINC"/>
    <property type="match status" value="1"/>
</dbReference>
<evidence type="ECO:0000256" key="6">
    <source>
        <dbReference type="ARBA" id="ARBA00023002"/>
    </source>
</evidence>
<dbReference type="GO" id="GO:0004022">
    <property type="term" value="F:alcohol dehydrogenase (NAD+) activity"/>
    <property type="evidence" value="ECO:0007669"/>
    <property type="project" value="UniProtKB-EC"/>
</dbReference>
<keyword evidence="9" id="KW-1185">Reference proteome</keyword>
<dbReference type="Gene3D" id="3.90.180.10">
    <property type="entry name" value="Medium-chain alcohol dehydrogenases, catalytic domain"/>
    <property type="match status" value="1"/>
</dbReference>
<evidence type="ECO:0000259" key="7">
    <source>
        <dbReference type="SMART" id="SM00829"/>
    </source>
</evidence>
<sequence>MAQMMAMVLGAPGQMLRRDMREIPTPRAGEVLVEVSACGVCRTDLHVIDGEVHANCPIVPGHEIVGRVRAIGAGVDGIALDERVGVPWLGRTCGTCAYCRAGRENLCDHAEFTGATRDGGFATHVVAEAQYCFALPERFGDAQAAPLLCAGLIGWRALRRAGDAQVVGLYGFGAAAHLIAQIATWQGRRVLAFTRDGDEAGQAFARSLGCVWAGGSTEAAPEQLDAALIFAPVGALVPAALGSVRKGGSVVCAGIHMSDIPSFSYRDLWGEREICSIANLTREDGISFFKVADRAELQPAVETFPLADANLALQRLRDGQVKGAAVLLPRSADIGFRLSRG</sequence>
<dbReference type="SMART" id="SM00829">
    <property type="entry name" value="PKS_ER"/>
    <property type="match status" value="1"/>
</dbReference>
<dbReference type="InterPro" id="IPR036291">
    <property type="entry name" value="NAD(P)-bd_dom_sf"/>
</dbReference>
<evidence type="ECO:0000256" key="3">
    <source>
        <dbReference type="ARBA" id="ARBA00013190"/>
    </source>
</evidence>
<dbReference type="InterPro" id="IPR013154">
    <property type="entry name" value="ADH-like_N"/>
</dbReference>
<dbReference type="GO" id="GO:0008270">
    <property type="term" value="F:zinc ion binding"/>
    <property type="evidence" value="ECO:0007669"/>
    <property type="project" value="InterPro"/>
</dbReference>
<dbReference type="GO" id="GO:0005737">
    <property type="term" value="C:cytoplasm"/>
    <property type="evidence" value="ECO:0007669"/>
    <property type="project" value="TreeGrafter"/>
</dbReference>
<protein>
    <recommendedName>
        <fullName evidence="3">alcohol dehydrogenase</fullName>
        <ecNumber evidence="3">1.1.1.1</ecNumber>
    </recommendedName>
</protein>
<gene>
    <name evidence="8" type="ORF">NEE01_14505</name>
</gene>
<reference evidence="8" key="1">
    <citation type="submission" date="2022-06" db="EMBL/GenBank/DDBJ databases">
        <title>Sphingomonas sp. nov. isolated from rhizosphere soil of tomato.</title>
        <authorList>
            <person name="Dong H."/>
            <person name="Gao R."/>
        </authorList>
    </citation>
    <scope>NUCLEOTIDE SEQUENCE</scope>
    <source>
        <strain evidence="8">MMSM24</strain>
    </source>
</reference>
<dbReference type="Gene3D" id="3.40.50.720">
    <property type="entry name" value="NAD(P)-binding Rossmann-like Domain"/>
    <property type="match status" value="1"/>
</dbReference>
<comment type="similarity">
    <text evidence="2">Belongs to the zinc-containing alcohol dehydrogenase family.</text>
</comment>
<dbReference type="EMBL" id="JANFAV010000010">
    <property type="protein sequence ID" value="MCW6535991.1"/>
    <property type="molecule type" value="Genomic_DNA"/>
</dbReference>
<name>A0AA41ZG40_9SPHN</name>
<evidence type="ECO:0000256" key="5">
    <source>
        <dbReference type="ARBA" id="ARBA00022833"/>
    </source>
</evidence>
<dbReference type="PANTHER" id="PTHR42940">
    <property type="entry name" value="ALCOHOL DEHYDROGENASE 1-RELATED"/>
    <property type="match status" value="1"/>
</dbReference>
<dbReference type="SUPFAM" id="SSF50129">
    <property type="entry name" value="GroES-like"/>
    <property type="match status" value="1"/>
</dbReference>